<dbReference type="EMBL" id="MGDD01000059">
    <property type="protein sequence ID" value="OGL47734.1"/>
    <property type="molecule type" value="Genomic_DNA"/>
</dbReference>
<comment type="similarity">
    <text evidence="1 6 7">Belongs to the universal ribosomal protein uS17 family.</text>
</comment>
<evidence type="ECO:0000256" key="6">
    <source>
        <dbReference type="HAMAP-Rule" id="MF_01345"/>
    </source>
</evidence>
<dbReference type="GO" id="GO:0022627">
    <property type="term" value="C:cytosolic small ribosomal subunit"/>
    <property type="evidence" value="ECO:0007669"/>
    <property type="project" value="UniProtKB-UniRule"/>
</dbReference>
<dbReference type="InterPro" id="IPR019979">
    <property type="entry name" value="Ribosomal_uS17_CS"/>
</dbReference>
<comment type="subunit">
    <text evidence="6">Part of the 30S ribosomal subunit.</text>
</comment>
<dbReference type="SUPFAM" id="SSF50249">
    <property type="entry name" value="Nucleic acid-binding proteins"/>
    <property type="match status" value="1"/>
</dbReference>
<protein>
    <recommendedName>
        <fullName evidence="6">Small ribosomal subunit protein uS17</fullName>
    </recommendedName>
</protein>
<keyword evidence="3 6" id="KW-0694">RNA-binding</keyword>
<dbReference type="GO" id="GO:0006412">
    <property type="term" value="P:translation"/>
    <property type="evidence" value="ECO:0007669"/>
    <property type="project" value="UniProtKB-UniRule"/>
</dbReference>
<evidence type="ECO:0000256" key="2">
    <source>
        <dbReference type="ARBA" id="ARBA00022730"/>
    </source>
</evidence>
<keyword evidence="5 6" id="KW-0687">Ribonucleoprotein</keyword>
<dbReference type="Proteomes" id="UP000179266">
    <property type="component" value="Unassembled WGS sequence"/>
</dbReference>
<comment type="caution">
    <text evidence="8">The sequence shown here is derived from an EMBL/GenBank/DDBJ whole genome shotgun (WGS) entry which is preliminary data.</text>
</comment>
<gene>
    <name evidence="6" type="primary">rpsQ</name>
    <name evidence="8" type="ORF">A2161_15955</name>
</gene>
<dbReference type="Gene3D" id="2.40.50.140">
    <property type="entry name" value="Nucleic acid-binding proteins"/>
    <property type="match status" value="1"/>
</dbReference>
<dbReference type="HAMAP" id="MF_01345_B">
    <property type="entry name" value="Ribosomal_uS17_B"/>
    <property type="match status" value="1"/>
</dbReference>
<dbReference type="GO" id="GO:0003735">
    <property type="term" value="F:structural constituent of ribosome"/>
    <property type="evidence" value="ECO:0007669"/>
    <property type="project" value="UniProtKB-UniRule"/>
</dbReference>
<evidence type="ECO:0000256" key="1">
    <source>
        <dbReference type="ARBA" id="ARBA00010254"/>
    </source>
</evidence>
<dbReference type="InterPro" id="IPR000266">
    <property type="entry name" value="Ribosomal_uS17"/>
</dbReference>
<accession>A0A1F7S3A1</accession>
<dbReference type="NCBIfam" id="TIGR03635">
    <property type="entry name" value="uS17_bact"/>
    <property type="match status" value="1"/>
</dbReference>
<reference evidence="8 9" key="1">
    <citation type="journal article" date="2016" name="Nat. Commun.">
        <title>Thousands of microbial genomes shed light on interconnected biogeochemical processes in an aquifer system.</title>
        <authorList>
            <person name="Anantharaman K."/>
            <person name="Brown C.T."/>
            <person name="Hug L.A."/>
            <person name="Sharon I."/>
            <person name="Castelle C.J."/>
            <person name="Probst A.J."/>
            <person name="Thomas B.C."/>
            <person name="Singh A."/>
            <person name="Wilkins M.J."/>
            <person name="Karaoz U."/>
            <person name="Brodie E.L."/>
            <person name="Williams K.H."/>
            <person name="Hubbard S.S."/>
            <person name="Banfield J.F."/>
        </authorList>
    </citation>
    <scope>NUCLEOTIDE SEQUENCE [LARGE SCALE GENOMIC DNA]</scope>
</reference>
<keyword evidence="2 6" id="KW-0699">rRNA-binding</keyword>
<dbReference type="PANTHER" id="PTHR10744">
    <property type="entry name" value="40S RIBOSOMAL PROTEIN S11 FAMILY MEMBER"/>
    <property type="match status" value="1"/>
</dbReference>
<dbReference type="CDD" id="cd00364">
    <property type="entry name" value="Ribosomal_uS17"/>
    <property type="match status" value="1"/>
</dbReference>
<evidence type="ECO:0000256" key="3">
    <source>
        <dbReference type="ARBA" id="ARBA00022884"/>
    </source>
</evidence>
<evidence type="ECO:0000256" key="7">
    <source>
        <dbReference type="RuleBase" id="RU003872"/>
    </source>
</evidence>
<dbReference type="PROSITE" id="PS00056">
    <property type="entry name" value="RIBOSOMAL_S17"/>
    <property type="match status" value="1"/>
</dbReference>
<dbReference type="Pfam" id="PF00366">
    <property type="entry name" value="Ribosomal_S17"/>
    <property type="match status" value="1"/>
</dbReference>
<dbReference type="GO" id="GO:0019843">
    <property type="term" value="F:rRNA binding"/>
    <property type="evidence" value="ECO:0007669"/>
    <property type="project" value="UniProtKB-UniRule"/>
</dbReference>
<comment type="function">
    <text evidence="6">One of the primary rRNA binding proteins, it binds specifically to the 5'-end of 16S ribosomal RNA.</text>
</comment>
<evidence type="ECO:0000313" key="8">
    <source>
        <dbReference type="EMBL" id="OGL47734.1"/>
    </source>
</evidence>
<dbReference type="PRINTS" id="PR00973">
    <property type="entry name" value="RIBOSOMALS17"/>
</dbReference>
<dbReference type="AlphaFoldDB" id="A0A1F7S3A1"/>
<evidence type="ECO:0000313" key="9">
    <source>
        <dbReference type="Proteomes" id="UP000179266"/>
    </source>
</evidence>
<dbReference type="InterPro" id="IPR012340">
    <property type="entry name" value="NA-bd_OB-fold"/>
</dbReference>
<keyword evidence="4 6" id="KW-0689">Ribosomal protein</keyword>
<dbReference type="PANTHER" id="PTHR10744:SF1">
    <property type="entry name" value="SMALL RIBOSOMAL SUBUNIT PROTEIN US17M"/>
    <property type="match status" value="1"/>
</dbReference>
<sequence length="99" mass="11717">MNQDKIRRTKRLQGIVLKNTMDKTVVVRVERSFKHPGVFRIVKDSKKYYAHDHQNDCQVGDEVIIAETRPLSRMKRWRVEKILRRAVLINEEAESGDIK</sequence>
<dbReference type="NCBIfam" id="NF004123">
    <property type="entry name" value="PRK05610.1"/>
    <property type="match status" value="1"/>
</dbReference>
<evidence type="ECO:0000256" key="4">
    <source>
        <dbReference type="ARBA" id="ARBA00022980"/>
    </source>
</evidence>
<organism evidence="8 9">
    <name type="scientific">Candidatus Schekmanbacteria bacterium RBG_13_48_7</name>
    <dbReference type="NCBI Taxonomy" id="1817878"/>
    <lineage>
        <taxon>Bacteria</taxon>
        <taxon>Candidatus Schekmaniibacteriota</taxon>
    </lineage>
</organism>
<name>A0A1F7S3A1_9BACT</name>
<evidence type="ECO:0000256" key="5">
    <source>
        <dbReference type="ARBA" id="ARBA00023274"/>
    </source>
</evidence>
<dbReference type="InterPro" id="IPR019984">
    <property type="entry name" value="Ribosomal_uS17_bact/chlr"/>
</dbReference>
<proteinExistence type="inferred from homology"/>